<evidence type="ECO:0000256" key="1">
    <source>
        <dbReference type="SAM" id="MobiDB-lite"/>
    </source>
</evidence>
<evidence type="ECO:0000313" key="3">
    <source>
        <dbReference type="EMBL" id="JAS53970.1"/>
    </source>
</evidence>
<feature type="region of interest" description="Disordered" evidence="1">
    <location>
        <begin position="53"/>
        <end position="130"/>
    </location>
</feature>
<dbReference type="InterPro" id="IPR012934">
    <property type="entry name" value="Znf_AD"/>
</dbReference>
<dbReference type="Gene3D" id="3.40.1800.20">
    <property type="match status" value="1"/>
</dbReference>
<gene>
    <name evidence="3" type="ORF">g.46113</name>
</gene>
<protein>
    <recommendedName>
        <fullName evidence="2">ZAD domain-containing protein</fullName>
    </recommendedName>
</protein>
<feature type="non-terminal residue" evidence="3">
    <location>
        <position position="1"/>
    </location>
</feature>
<reference evidence="3" key="1">
    <citation type="submission" date="2015-11" db="EMBL/GenBank/DDBJ databases">
        <title>De novo transcriptome assembly of four potential Pierce s Disease insect vectors from Arizona vineyards.</title>
        <authorList>
            <person name="Tassone E.E."/>
        </authorList>
    </citation>
    <scope>NUCLEOTIDE SEQUENCE</scope>
</reference>
<organism evidence="3">
    <name type="scientific">Cuerna arida</name>
    <dbReference type="NCBI Taxonomy" id="1464854"/>
    <lineage>
        <taxon>Eukaryota</taxon>
        <taxon>Metazoa</taxon>
        <taxon>Ecdysozoa</taxon>
        <taxon>Arthropoda</taxon>
        <taxon>Hexapoda</taxon>
        <taxon>Insecta</taxon>
        <taxon>Pterygota</taxon>
        <taxon>Neoptera</taxon>
        <taxon>Paraneoptera</taxon>
        <taxon>Hemiptera</taxon>
        <taxon>Auchenorrhyncha</taxon>
        <taxon>Membracoidea</taxon>
        <taxon>Cicadellidae</taxon>
        <taxon>Cicadellinae</taxon>
        <taxon>Proconiini</taxon>
        <taxon>Cuerna</taxon>
    </lineage>
</organism>
<accession>A0A1B6FUS5</accession>
<feature type="compositionally biased region" description="Polar residues" evidence="1">
    <location>
        <begin position="53"/>
        <end position="68"/>
    </location>
</feature>
<feature type="compositionally biased region" description="Acidic residues" evidence="1">
    <location>
        <begin position="69"/>
        <end position="107"/>
    </location>
</feature>
<dbReference type="GO" id="GO:0008270">
    <property type="term" value="F:zinc ion binding"/>
    <property type="evidence" value="ECO:0007669"/>
    <property type="project" value="InterPro"/>
</dbReference>
<dbReference type="EMBL" id="GECZ01015799">
    <property type="protein sequence ID" value="JAS53970.1"/>
    <property type="molecule type" value="Transcribed_RNA"/>
</dbReference>
<feature type="domain" description="ZAD" evidence="2">
    <location>
        <begin position="2"/>
        <end position="49"/>
    </location>
</feature>
<evidence type="ECO:0000259" key="2">
    <source>
        <dbReference type="Pfam" id="PF07776"/>
    </source>
</evidence>
<name>A0A1B6FUS5_9HEMI</name>
<dbReference type="Pfam" id="PF07776">
    <property type="entry name" value="zf-AD"/>
    <property type="match status" value="1"/>
</dbReference>
<proteinExistence type="predicted"/>
<feature type="non-terminal residue" evidence="3">
    <location>
        <position position="130"/>
    </location>
</feature>
<dbReference type="GO" id="GO:0005634">
    <property type="term" value="C:nucleus"/>
    <property type="evidence" value="ECO:0007669"/>
    <property type="project" value="InterPro"/>
</dbReference>
<sequence length="130" mass="14652">LEAKIKSYLHIEVSKEDHLPKIVCSNCTVKLDGHHQFALMALKMQEKLLGLAGNQNNEASSSNGQINSENDDEIEDEEGDFDEDDDDGEDEEEEEEDGNEDDDEEKDATDYSGSLLHSILTHGRQQMNRE</sequence>
<dbReference type="AlphaFoldDB" id="A0A1B6FUS5"/>
<dbReference type="SUPFAM" id="SSF57716">
    <property type="entry name" value="Glucocorticoid receptor-like (DNA-binding domain)"/>
    <property type="match status" value="1"/>
</dbReference>